<gene>
    <name evidence="2" type="ORF">B0H63DRAFT_103589</name>
</gene>
<keyword evidence="3" id="KW-1185">Reference proteome</keyword>
<proteinExistence type="predicted"/>
<evidence type="ECO:0000313" key="3">
    <source>
        <dbReference type="Proteomes" id="UP001285441"/>
    </source>
</evidence>
<sequence length="262" mass="29702">MNRFTELRSAVKRKKPKHFTDAELDEQYGQLPISTILQLPIRDLARLSNNTLCRLPAEKLTYLPSWRFSQLPPSKLSEFSVEALERLPATHFVQLPVEILVKLLPFNMPNKYLNILPPSILSQLGAIDHTLLRFLRQARIYALDASAFAGLSPEQCYMYLPDTLLIGAPSDFLNKLPQDIRKTVSALRKSLPVPPPGSVKSSLPTSLPVADNNRQQNTRRRSFGQAKGARHRHRGRDWDTAQAKRPPLARERRQAASPNDDE</sequence>
<reference evidence="2" key="1">
    <citation type="journal article" date="2023" name="Mol. Phylogenet. Evol.">
        <title>Genome-scale phylogeny and comparative genomics of the fungal order Sordariales.</title>
        <authorList>
            <person name="Hensen N."/>
            <person name="Bonometti L."/>
            <person name="Westerberg I."/>
            <person name="Brannstrom I.O."/>
            <person name="Guillou S."/>
            <person name="Cros-Aarteil S."/>
            <person name="Calhoun S."/>
            <person name="Haridas S."/>
            <person name="Kuo A."/>
            <person name="Mondo S."/>
            <person name="Pangilinan J."/>
            <person name="Riley R."/>
            <person name="LaButti K."/>
            <person name="Andreopoulos B."/>
            <person name="Lipzen A."/>
            <person name="Chen C."/>
            <person name="Yan M."/>
            <person name="Daum C."/>
            <person name="Ng V."/>
            <person name="Clum A."/>
            <person name="Steindorff A."/>
            <person name="Ohm R.A."/>
            <person name="Martin F."/>
            <person name="Silar P."/>
            <person name="Natvig D.O."/>
            <person name="Lalanne C."/>
            <person name="Gautier V."/>
            <person name="Ament-Velasquez S.L."/>
            <person name="Kruys A."/>
            <person name="Hutchinson M.I."/>
            <person name="Powell A.J."/>
            <person name="Barry K."/>
            <person name="Miller A.N."/>
            <person name="Grigoriev I.V."/>
            <person name="Debuchy R."/>
            <person name="Gladieux P."/>
            <person name="Hiltunen Thoren M."/>
            <person name="Johannesson H."/>
        </authorList>
    </citation>
    <scope>NUCLEOTIDE SEQUENCE</scope>
    <source>
        <strain evidence="2">CBS 232.78</strain>
    </source>
</reference>
<dbReference type="AlphaFoldDB" id="A0AAE0U3R1"/>
<protein>
    <submittedName>
        <fullName evidence="2">Uncharacterized protein</fullName>
    </submittedName>
</protein>
<evidence type="ECO:0000313" key="2">
    <source>
        <dbReference type="EMBL" id="KAK3389751.1"/>
    </source>
</evidence>
<feature type="compositionally biased region" description="Basic residues" evidence="1">
    <location>
        <begin position="217"/>
        <end position="235"/>
    </location>
</feature>
<comment type="caution">
    <text evidence="2">The sequence shown here is derived from an EMBL/GenBank/DDBJ whole genome shotgun (WGS) entry which is preliminary data.</text>
</comment>
<organism evidence="2 3">
    <name type="scientific">Podospora didyma</name>
    <dbReference type="NCBI Taxonomy" id="330526"/>
    <lineage>
        <taxon>Eukaryota</taxon>
        <taxon>Fungi</taxon>
        <taxon>Dikarya</taxon>
        <taxon>Ascomycota</taxon>
        <taxon>Pezizomycotina</taxon>
        <taxon>Sordariomycetes</taxon>
        <taxon>Sordariomycetidae</taxon>
        <taxon>Sordariales</taxon>
        <taxon>Podosporaceae</taxon>
        <taxon>Podospora</taxon>
    </lineage>
</organism>
<feature type="region of interest" description="Disordered" evidence="1">
    <location>
        <begin position="189"/>
        <end position="262"/>
    </location>
</feature>
<accession>A0AAE0U3R1</accession>
<evidence type="ECO:0000256" key="1">
    <source>
        <dbReference type="SAM" id="MobiDB-lite"/>
    </source>
</evidence>
<reference evidence="2" key="2">
    <citation type="submission" date="2023-06" db="EMBL/GenBank/DDBJ databases">
        <authorList>
            <consortium name="Lawrence Berkeley National Laboratory"/>
            <person name="Haridas S."/>
            <person name="Hensen N."/>
            <person name="Bonometti L."/>
            <person name="Westerberg I."/>
            <person name="Brannstrom I.O."/>
            <person name="Guillou S."/>
            <person name="Cros-Aarteil S."/>
            <person name="Calhoun S."/>
            <person name="Kuo A."/>
            <person name="Mondo S."/>
            <person name="Pangilinan J."/>
            <person name="Riley R."/>
            <person name="LaButti K."/>
            <person name="Andreopoulos B."/>
            <person name="Lipzen A."/>
            <person name="Chen C."/>
            <person name="Yanf M."/>
            <person name="Daum C."/>
            <person name="Ng V."/>
            <person name="Clum A."/>
            <person name="Steindorff A."/>
            <person name="Ohm R."/>
            <person name="Martin F."/>
            <person name="Silar P."/>
            <person name="Natvig D."/>
            <person name="Lalanne C."/>
            <person name="Gautier V."/>
            <person name="Ament-velasquez S.L."/>
            <person name="Kruys A."/>
            <person name="Hutchinson M.I."/>
            <person name="Powell A.J."/>
            <person name="Barry K."/>
            <person name="Miller A.N."/>
            <person name="Grigoriev I.V."/>
            <person name="Debuchy R."/>
            <person name="Gladieux P."/>
            <person name="Thoren M.H."/>
            <person name="Johannesson H."/>
        </authorList>
    </citation>
    <scope>NUCLEOTIDE SEQUENCE</scope>
    <source>
        <strain evidence="2">CBS 232.78</strain>
    </source>
</reference>
<name>A0AAE0U3R1_9PEZI</name>
<dbReference type="Proteomes" id="UP001285441">
    <property type="component" value="Unassembled WGS sequence"/>
</dbReference>
<dbReference type="EMBL" id="JAULSW010000002">
    <property type="protein sequence ID" value="KAK3389751.1"/>
    <property type="molecule type" value="Genomic_DNA"/>
</dbReference>